<dbReference type="PANTHER" id="PTHR47936">
    <property type="entry name" value="PPR_LONG DOMAIN-CONTAINING PROTEIN"/>
    <property type="match status" value="1"/>
</dbReference>
<dbReference type="GO" id="GO:0031930">
    <property type="term" value="P:mitochondria-nucleus signaling pathway"/>
    <property type="evidence" value="ECO:0007669"/>
    <property type="project" value="TreeGrafter"/>
</dbReference>
<dbReference type="Gene3D" id="1.25.40.10">
    <property type="entry name" value="Tetratricopeptide repeat domain"/>
    <property type="match status" value="3"/>
</dbReference>
<evidence type="ECO:0000313" key="4">
    <source>
        <dbReference type="EMBL" id="KAK7258147.1"/>
    </source>
</evidence>
<dbReference type="EMBL" id="JAYWIO010000006">
    <property type="protein sequence ID" value="KAK7258147.1"/>
    <property type="molecule type" value="Genomic_DNA"/>
</dbReference>
<sequence length="529" mass="60461">MLTTLHKLLNLNRCCTQIPPQTTPFSSYIFISSTFKFLSSLSQQSQSQSQSLDIDIDTITKIINDHPFPHQPLHPTLLHHLPPSSTTTSSFFVQNVLGRLFASHSNGLKALEFFRFSLTHHHPFITHDALDKTLHILARMRYFDQAWDLLREISQHHPRLLTLKSMSILLSKIAKHQSFEDTLEAFRRFEDEVFLGIREFGTDEFNVLLKAFCTQRQMKEAKSVFRKMVPSRFNPNTKTMNILLLGFKESGDVTSVELFYHEMVRRGFAPDSVTYNVRIDAYCKKGCFGDALRLLDEMESRKFAPTIETMTTLIHGAGLIRNIGKARQLFSEEIPFRNLVADTGAYNALISSLVRLRDIESALSLMDEMVEKQIELDGVTYHTLFSGLIRSKGGVEGVTELYQKMTSRNFVPKTRTVVMLMKYFCQNCRLDLGLGLWKYLVEKGYCPHAHALDLLVTGLCSRGLVQEAFECSKQMLLRGRQMSAAAFLMLERFLLKSRDMDKLKELDQMTKKLQSVLPPSRGHAIGISD</sequence>
<dbReference type="Proteomes" id="UP001372338">
    <property type="component" value="Unassembled WGS sequence"/>
</dbReference>
<evidence type="ECO:0000256" key="2">
    <source>
        <dbReference type="ARBA" id="ARBA00022737"/>
    </source>
</evidence>
<accession>A0AAN9EIX3</accession>
<proteinExistence type="inferred from homology"/>
<gene>
    <name evidence="4" type="ORF">RIF29_32632</name>
</gene>
<evidence type="ECO:0000256" key="1">
    <source>
        <dbReference type="ARBA" id="ARBA00007626"/>
    </source>
</evidence>
<feature type="repeat" description="PPR" evidence="3">
    <location>
        <begin position="271"/>
        <end position="305"/>
    </location>
</feature>
<feature type="repeat" description="PPR" evidence="3">
    <location>
        <begin position="236"/>
        <end position="270"/>
    </location>
</feature>
<dbReference type="GO" id="GO:0009507">
    <property type="term" value="C:chloroplast"/>
    <property type="evidence" value="ECO:0007669"/>
    <property type="project" value="TreeGrafter"/>
</dbReference>
<evidence type="ECO:0000256" key="3">
    <source>
        <dbReference type="PROSITE-ProRule" id="PRU00708"/>
    </source>
</evidence>
<keyword evidence="5" id="KW-1185">Reference proteome</keyword>
<evidence type="ECO:0000313" key="5">
    <source>
        <dbReference type="Proteomes" id="UP001372338"/>
    </source>
</evidence>
<comment type="caution">
    <text evidence="4">The sequence shown here is derived from an EMBL/GenBank/DDBJ whole genome shotgun (WGS) entry which is preliminary data.</text>
</comment>
<dbReference type="InterPro" id="IPR011990">
    <property type="entry name" value="TPR-like_helical_dom_sf"/>
</dbReference>
<organism evidence="4 5">
    <name type="scientific">Crotalaria pallida</name>
    <name type="common">Smooth rattlebox</name>
    <name type="synonym">Crotalaria striata</name>
    <dbReference type="NCBI Taxonomy" id="3830"/>
    <lineage>
        <taxon>Eukaryota</taxon>
        <taxon>Viridiplantae</taxon>
        <taxon>Streptophyta</taxon>
        <taxon>Embryophyta</taxon>
        <taxon>Tracheophyta</taxon>
        <taxon>Spermatophyta</taxon>
        <taxon>Magnoliopsida</taxon>
        <taxon>eudicotyledons</taxon>
        <taxon>Gunneridae</taxon>
        <taxon>Pentapetalae</taxon>
        <taxon>rosids</taxon>
        <taxon>fabids</taxon>
        <taxon>Fabales</taxon>
        <taxon>Fabaceae</taxon>
        <taxon>Papilionoideae</taxon>
        <taxon>50 kb inversion clade</taxon>
        <taxon>genistoids sensu lato</taxon>
        <taxon>core genistoids</taxon>
        <taxon>Crotalarieae</taxon>
        <taxon>Crotalaria</taxon>
    </lineage>
</organism>
<reference evidence="4 5" key="1">
    <citation type="submission" date="2024-01" db="EMBL/GenBank/DDBJ databases">
        <title>The genomes of 5 underutilized Papilionoideae crops provide insights into root nodulation and disease resistanc.</title>
        <authorList>
            <person name="Yuan L."/>
        </authorList>
    </citation>
    <scope>NUCLEOTIDE SEQUENCE [LARGE SCALE GENOMIC DNA]</scope>
    <source>
        <strain evidence="4">ZHUSHIDOU_FW_LH</strain>
        <tissue evidence="4">Leaf</tissue>
    </source>
</reference>
<dbReference type="GO" id="GO:0010019">
    <property type="term" value="P:chloroplast-nucleus signaling pathway"/>
    <property type="evidence" value="ECO:0007669"/>
    <property type="project" value="TreeGrafter"/>
</dbReference>
<name>A0AAN9EIX3_CROPI</name>
<dbReference type="Pfam" id="PF13041">
    <property type="entry name" value="PPR_2"/>
    <property type="match status" value="3"/>
</dbReference>
<keyword evidence="2" id="KW-0677">Repeat</keyword>
<protein>
    <recommendedName>
        <fullName evidence="6">Pentatricopeptide repeat protein</fullName>
    </recommendedName>
</protein>
<dbReference type="InterPro" id="IPR002885">
    <property type="entry name" value="PPR_rpt"/>
</dbReference>
<comment type="similarity">
    <text evidence="1">Belongs to the PPR family. P subfamily.</text>
</comment>
<dbReference type="AlphaFoldDB" id="A0AAN9EIX3"/>
<dbReference type="NCBIfam" id="TIGR00756">
    <property type="entry name" value="PPR"/>
    <property type="match status" value="4"/>
</dbReference>
<feature type="repeat" description="PPR" evidence="3">
    <location>
        <begin position="201"/>
        <end position="235"/>
    </location>
</feature>
<feature type="repeat" description="PPR" evidence="3">
    <location>
        <begin position="377"/>
        <end position="412"/>
    </location>
</feature>
<feature type="repeat" description="PPR" evidence="3">
    <location>
        <begin position="342"/>
        <end position="376"/>
    </location>
</feature>
<dbReference type="PANTHER" id="PTHR47936:SF1">
    <property type="entry name" value="PENTATRICOPEPTIDE REPEAT-CONTAINING PROTEIN GUN1, CHLOROPLASTIC"/>
    <property type="match status" value="1"/>
</dbReference>
<evidence type="ECO:0008006" key="6">
    <source>
        <dbReference type="Google" id="ProtNLM"/>
    </source>
</evidence>
<dbReference type="PROSITE" id="PS51375">
    <property type="entry name" value="PPR"/>
    <property type="match status" value="5"/>
</dbReference>